<dbReference type="Gene3D" id="3.40.50.1820">
    <property type="entry name" value="alpha/beta hydrolase"/>
    <property type="match status" value="1"/>
</dbReference>
<dbReference type="Gene3D" id="3.40.47.10">
    <property type="match status" value="1"/>
</dbReference>
<dbReference type="PROSITE" id="PS52019">
    <property type="entry name" value="PKS_MFAS_DH"/>
    <property type="match status" value="1"/>
</dbReference>
<dbReference type="EMBL" id="OZ037954">
    <property type="protein sequence ID" value="CAL1699311.1"/>
    <property type="molecule type" value="Genomic_DNA"/>
</dbReference>
<evidence type="ECO:0008006" key="11">
    <source>
        <dbReference type="Google" id="ProtNLM"/>
    </source>
</evidence>
<dbReference type="SUPFAM" id="SSF52151">
    <property type="entry name" value="FabD/lysophospholipase-like"/>
    <property type="match status" value="1"/>
</dbReference>
<evidence type="ECO:0000256" key="6">
    <source>
        <dbReference type="PROSITE-ProRule" id="PRU01363"/>
    </source>
</evidence>
<dbReference type="InterPro" id="IPR014030">
    <property type="entry name" value="Ketoacyl_synth_N"/>
</dbReference>
<reference evidence="10" key="1">
    <citation type="submission" date="2024-04" db="EMBL/GenBank/DDBJ databases">
        <authorList>
            <person name="Shaw F."/>
            <person name="Minotto A."/>
        </authorList>
    </citation>
    <scope>NUCLEOTIDE SEQUENCE [LARGE SCALE GENOMIC DNA]</scope>
</reference>
<evidence type="ECO:0000313" key="9">
    <source>
        <dbReference type="EMBL" id="CAL1699311.1"/>
    </source>
</evidence>
<dbReference type="InterPro" id="IPR042104">
    <property type="entry name" value="PKS_dehydratase_sf"/>
</dbReference>
<dbReference type="SMART" id="SM00826">
    <property type="entry name" value="PKS_DH"/>
    <property type="match status" value="1"/>
</dbReference>
<dbReference type="SUPFAM" id="SSF47336">
    <property type="entry name" value="ACP-like"/>
    <property type="match status" value="1"/>
</dbReference>
<evidence type="ECO:0000256" key="5">
    <source>
        <dbReference type="ARBA" id="ARBA00023268"/>
    </source>
</evidence>
<dbReference type="InterPro" id="IPR014043">
    <property type="entry name" value="Acyl_transferase_dom"/>
</dbReference>
<dbReference type="Proteomes" id="UP001497453">
    <property type="component" value="Chromosome 11"/>
</dbReference>
<dbReference type="Gene3D" id="3.40.50.720">
    <property type="entry name" value="NAD(P)-binding Rossmann-like Domain"/>
    <property type="match status" value="1"/>
</dbReference>
<keyword evidence="5" id="KW-0511">Multifunctional enzyme</keyword>
<keyword evidence="2" id="KW-0597">Phosphoprotein</keyword>
<dbReference type="Pfam" id="PF14765">
    <property type="entry name" value="PS-DH"/>
    <property type="match status" value="1"/>
</dbReference>
<dbReference type="Pfam" id="PF00550">
    <property type="entry name" value="PP-binding"/>
    <property type="match status" value="1"/>
</dbReference>
<dbReference type="Pfam" id="PF02801">
    <property type="entry name" value="Ketoacyl-synt_C"/>
    <property type="match status" value="1"/>
</dbReference>
<dbReference type="PANTHER" id="PTHR43775:SF37">
    <property type="entry name" value="SI:DKEY-61P9.11"/>
    <property type="match status" value="1"/>
</dbReference>
<name>A0ABP1CUG6_9APHY</name>
<dbReference type="SMART" id="SM00825">
    <property type="entry name" value="PKS_KS"/>
    <property type="match status" value="1"/>
</dbReference>
<keyword evidence="10" id="KW-1185">Reference proteome</keyword>
<dbReference type="InterPro" id="IPR049552">
    <property type="entry name" value="PKS_DH_N"/>
</dbReference>
<dbReference type="InterPro" id="IPR001227">
    <property type="entry name" value="Ac_transferase_dom_sf"/>
</dbReference>
<dbReference type="Gene3D" id="3.10.129.110">
    <property type="entry name" value="Polyketide synthase dehydratase"/>
    <property type="match status" value="1"/>
</dbReference>
<dbReference type="InterPro" id="IPR001031">
    <property type="entry name" value="Thioesterase"/>
</dbReference>
<dbReference type="InterPro" id="IPR016035">
    <property type="entry name" value="Acyl_Trfase/lysoPLipase"/>
</dbReference>
<dbReference type="SMART" id="SM00822">
    <property type="entry name" value="PKS_KR"/>
    <property type="match status" value="1"/>
</dbReference>
<dbReference type="SUPFAM" id="SSF51735">
    <property type="entry name" value="NAD(P)-binding Rossmann-fold domains"/>
    <property type="match status" value="1"/>
</dbReference>
<feature type="region of interest" description="N-terminal hotdog fold" evidence="6">
    <location>
        <begin position="932"/>
        <end position="1048"/>
    </location>
</feature>
<evidence type="ECO:0000259" key="7">
    <source>
        <dbReference type="PROSITE" id="PS52004"/>
    </source>
</evidence>
<feature type="active site" description="Proton acceptor; for dehydratase activity" evidence="6">
    <location>
        <position position="966"/>
    </location>
</feature>
<dbReference type="Pfam" id="PF08659">
    <property type="entry name" value="KR"/>
    <property type="match status" value="1"/>
</dbReference>
<dbReference type="Pfam" id="PF00109">
    <property type="entry name" value="ketoacyl-synt"/>
    <property type="match status" value="1"/>
</dbReference>
<evidence type="ECO:0000313" key="10">
    <source>
        <dbReference type="Proteomes" id="UP001497453"/>
    </source>
</evidence>
<dbReference type="InterPro" id="IPR020841">
    <property type="entry name" value="PKS_Beta-ketoAc_synthase_dom"/>
</dbReference>
<dbReference type="SUPFAM" id="SSF53901">
    <property type="entry name" value="Thiolase-like"/>
    <property type="match status" value="1"/>
</dbReference>
<dbReference type="Pfam" id="PF16197">
    <property type="entry name" value="KAsynt_C_assoc"/>
    <property type="match status" value="1"/>
</dbReference>
<evidence type="ECO:0000256" key="2">
    <source>
        <dbReference type="ARBA" id="ARBA00022553"/>
    </source>
</evidence>
<proteinExistence type="predicted"/>
<accession>A0ABP1CUG6</accession>
<keyword evidence="1" id="KW-0596">Phosphopantetheine</keyword>
<gene>
    <name evidence="9" type="ORF">GFSPODELE1_LOCUS2606</name>
</gene>
<dbReference type="InterPro" id="IPR016036">
    <property type="entry name" value="Malonyl_transacylase_ACP-bd"/>
</dbReference>
<dbReference type="InterPro" id="IPR009081">
    <property type="entry name" value="PP-bd_ACP"/>
</dbReference>
<feature type="region of interest" description="C-terminal hotdog fold" evidence="6">
    <location>
        <begin position="1061"/>
        <end position="1213"/>
    </location>
</feature>
<keyword evidence="3" id="KW-0808">Transferase</keyword>
<evidence type="ECO:0000259" key="8">
    <source>
        <dbReference type="PROSITE" id="PS52019"/>
    </source>
</evidence>
<dbReference type="SMART" id="SM00827">
    <property type="entry name" value="PKS_AT"/>
    <property type="match status" value="1"/>
</dbReference>
<dbReference type="SUPFAM" id="SSF53474">
    <property type="entry name" value="alpha/beta-Hydrolases"/>
    <property type="match status" value="1"/>
</dbReference>
<dbReference type="InterPro" id="IPR016039">
    <property type="entry name" value="Thiolase-like"/>
</dbReference>
<sequence length="2274" mass="249951">MCSGGILPGHLGLWRPNPNVLQPLSTALNTTMSLGAGAPRDPIALVGIAAQLPGGDSSNCNLDHVAFFEFLMKEGQSYERIPLERFNVMELQGSQPGRIVANRASFLKNIDDFDYLEFGITSKDARAMSVSTRKLIELSFIALFDSGIDYRGRNVGCFASGIVHDVLGLGDMDEFEARGSFAGIPTQIANKISYHLDLVGPSVPTDTACSSTLTAMHLAVQSIRAGDCEAAVVGGCQLNQRFLDFVQYTQGGVLAPDGKCKPFDASADGFSRSEAAVVVVIKPLEDAMRDGDKVYATILGTGINSTGSAAPENAPVGLAQEDAMSRAYKQAGRQPAEVDYIEMHATGTALGDPTEANWVGRGFKRDVFDDSPILVGSVKGNIEHTEIAAFLTSLCKVIGVFENGVIPPNVNLQRLNPAIRWEEYKLHAPVTATPLPTHGKHGRSLISIASSGIGGSNGHCVIEAPPRRVVHDFKGSFKSMPVLLVVGGLSPRAITVLCDSISMLVKEHPSEAAALSVNLGRRVRQMTWRSFAVVDPTADDKITFTQPLLTTRTKPGLGFVFSGQGPQHLHMGRQLFRDFSVFRESVLAMDAVYTKVVGTSLIKSTGLFDTTGGDSALPDIWPINIILPSIAIIQVALIDLLRSFSIAADFVLGHSAGETAMLYACGAASREMTVELSIARGQALALTELLGATMAALSCGPSKAEELLSKVLSKHPRGTLEIACYNTDEAVTVAGSVKLIEELIHLCKSESISAQRLRTNVAVHSSAMDHCEAQFRSFINDVFDRHTGGFLEPNGVQAYSTVSGKRFDDTFNAEYFWKNTRQPVLFSNAMEAIVNDYADRPVTIIEIGAHPVLSSYISSFRPDNMTVLCPMRRTKTITLYHECSILLRAIGGLVTAGHNIVHFSALNGNIDHLLSFTLPSYPFLPRHVPLFSKWMGQQKVLSGCNGPLNHRRLRMNFATHPDLAQHVMNGEPIVPATGFLEMAIEFGATVLWNVKFHSFLSLSQDEPIPVSVTLQGTHWTVSSATSVDPAKTTRLHAEGHLSLDSFSHHQTPVDIPAIRERCQEVNTNGFYDDLRYFAQYGPCFQLIKRFHRGNEEFLVEVDAGRDNLPSVDGYRKQYRLDPAILDACLHVIVHPLITGTTDPSAYYLPSGCGRLFLYNTAELFTDRLFAYGCNGKWTPETISYDILIVNSENTPICTFREMTVSLHAPIKEIAKRYDMIYEPIASLKIPDACMVDSERSLSVFPHSLQESFRRSLCLTFQPGEECHSVQRALRRADLTNLSGLWIFASTGYCAGAAAGFSRALRREVMCPVRLVAFEIDWAEDHKELIAMHLLASGIKEEEVVVTPVGVVLVPRLRPMDAPRATVPFDPSARWCLENTNGGMSLIHASMPILNSNEVRIRIQRVFHNSQETRMWSFVGCTDAGASVVAITGSLLSNVVSTPRGHILAVPHDYPLPLEQVAIYAIPAVILSLTFESRAQEPESLKGVTVLLTHADTVLGSLLTELLQRSGVHLHRLDRTAPLSDVLNIKQKHFDFVISGHTNPAICDVIHNLYATAESLCFWNSEMDGLHSLLHKRQHLISRALQSAMQWLPFTPSSTVDCPMVDAIFIHHQSSNVLPDRSLLFYSNKAYLLIGGIGSLGLQIASWMYENGARYLILTSRSGRDSLVRATNMPALRTLKYLEGLSDLTLVLSSSDAANVDDTRKLIDTLAVPVAGCMLLAAVLEDKPFDTQTQESFSRVFASKIGAYNALNQALDVSKLDFLIGFTSISGMFGNAGQTNYASANTALEFLLQQHDNAFCIVTPMILDTSIAFGDITERTARNTKVRHIAEWGVSSRDLCRFIQDGLRKLKDGAFSLYVPDMNWHSIRNRMGVSPFFAHLVPQDTGPHADSVQASSPSESVLQVLLNALELSVEDFSPEVPLTAYGLDSLSAQRVVSMLRPLVRITQLQLLADMTFNDIITRINSSPPATVEMSPESFSIDWEEVASSDKLIVKLRDGDGVPIFLIPGTSGRVDIFTHISDEFTSPVYGIQMTSTTPETLPKLAEFYFMNIKTTQPRGPYRLGAFCGGSITLFLLAEKILQAGDDIQQMALIDGFPMFYASPVWEIDQITVHEGKASEDLERRSIDFLIDLYLNEPSSVVGHNYTRVAEETKKAMNGERVGPAMRDRFRNIMHSVRAHGKFMTRFANSSETFDARLVRQRLADWISTFKFPITLYLASHGLRSLYPRQSSEWDNLGLELCKLNLSVKFFSSGHFELLSNKEFISQLDRDGRLSEG</sequence>
<feature type="domain" description="PKS/mFAS DH" evidence="8">
    <location>
        <begin position="932"/>
        <end position="1213"/>
    </location>
</feature>
<dbReference type="InterPro" id="IPR029058">
    <property type="entry name" value="AB_hydrolase_fold"/>
</dbReference>
<feature type="active site" description="Proton donor; for dehydratase activity" evidence="6">
    <location>
        <position position="1126"/>
    </location>
</feature>
<dbReference type="Pfam" id="PF21089">
    <property type="entry name" value="PKS_DH_N"/>
    <property type="match status" value="1"/>
</dbReference>
<dbReference type="InterPro" id="IPR018201">
    <property type="entry name" value="Ketoacyl_synth_AS"/>
</dbReference>
<organism evidence="9 10">
    <name type="scientific">Somion occarium</name>
    <dbReference type="NCBI Taxonomy" id="3059160"/>
    <lineage>
        <taxon>Eukaryota</taxon>
        <taxon>Fungi</taxon>
        <taxon>Dikarya</taxon>
        <taxon>Basidiomycota</taxon>
        <taxon>Agaricomycotina</taxon>
        <taxon>Agaricomycetes</taxon>
        <taxon>Polyporales</taxon>
        <taxon>Cerrenaceae</taxon>
        <taxon>Somion</taxon>
    </lineage>
</organism>
<dbReference type="Pfam" id="PF00698">
    <property type="entry name" value="Acyl_transf_1"/>
    <property type="match status" value="1"/>
</dbReference>
<dbReference type="InterPro" id="IPR036736">
    <property type="entry name" value="ACP-like_sf"/>
</dbReference>
<dbReference type="PROSITE" id="PS52004">
    <property type="entry name" value="KS3_2"/>
    <property type="match status" value="1"/>
</dbReference>
<dbReference type="InterPro" id="IPR050091">
    <property type="entry name" value="PKS_NRPS_Biosynth_Enz"/>
</dbReference>
<dbReference type="InterPro" id="IPR049551">
    <property type="entry name" value="PKS_DH_C"/>
</dbReference>
<dbReference type="CDD" id="cd00833">
    <property type="entry name" value="PKS"/>
    <property type="match status" value="1"/>
</dbReference>
<dbReference type="SUPFAM" id="SSF55048">
    <property type="entry name" value="Probable ACP-binding domain of malonyl-CoA ACP transacylase"/>
    <property type="match status" value="1"/>
</dbReference>
<dbReference type="InterPro" id="IPR036291">
    <property type="entry name" value="NAD(P)-bd_dom_sf"/>
</dbReference>
<keyword evidence="4" id="KW-0843">Virulence</keyword>
<dbReference type="PROSITE" id="PS00606">
    <property type="entry name" value="KS3_1"/>
    <property type="match status" value="1"/>
</dbReference>
<protein>
    <recommendedName>
        <fullName evidence="11">Polyketide synthase</fullName>
    </recommendedName>
</protein>
<dbReference type="Gene3D" id="3.40.366.10">
    <property type="entry name" value="Malonyl-Coenzyme A Acyl Carrier Protein, domain 2"/>
    <property type="match status" value="1"/>
</dbReference>
<dbReference type="InterPro" id="IPR032821">
    <property type="entry name" value="PKS_assoc"/>
</dbReference>
<dbReference type="InterPro" id="IPR014031">
    <property type="entry name" value="Ketoacyl_synth_C"/>
</dbReference>
<dbReference type="Pfam" id="PF00975">
    <property type="entry name" value="Thioesterase"/>
    <property type="match status" value="1"/>
</dbReference>
<evidence type="ECO:0000256" key="3">
    <source>
        <dbReference type="ARBA" id="ARBA00022679"/>
    </source>
</evidence>
<feature type="domain" description="Ketosynthase family 3 (KS3)" evidence="7">
    <location>
        <begin position="40"/>
        <end position="464"/>
    </location>
</feature>
<dbReference type="PANTHER" id="PTHR43775">
    <property type="entry name" value="FATTY ACID SYNTHASE"/>
    <property type="match status" value="1"/>
</dbReference>
<dbReference type="InterPro" id="IPR013968">
    <property type="entry name" value="PKS_KR"/>
</dbReference>
<dbReference type="InterPro" id="IPR057326">
    <property type="entry name" value="KR_dom"/>
</dbReference>
<evidence type="ECO:0000256" key="4">
    <source>
        <dbReference type="ARBA" id="ARBA00023026"/>
    </source>
</evidence>
<dbReference type="InterPro" id="IPR020807">
    <property type="entry name" value="PKS_DH"/>
</dbReference>
<dbReference type="InterPro" id="IPR049900">
    <property type="entry name" value="PKS_mFAS_DH"/>
</dbReference>
<evidence type="ECO:0000256" key="1">
    <source>
        <dbReference type="ARBA" id="ARBA00022450"/>
    </source>
</evidence>